<sequence>MKNRFDINIIPENRLESILPLVDLLNNGAIPYELLRERLQHMIAMGSYKCIGIYEADELIGICGVWILNKFYVGKHIEPDNVFIKKKYRNQGVGHLLMEWLFEYAKEIDCLASKVNCYVENKKGNVFWESHGYQTVAFHKSKKI</sequence>
<protein>
    <submittedName>
        <fullName evidence="2">GNAT family N-acetyltransferase</fullName>
    </submittedName>
</protein>
<evidence type="ECO:0000313" key="3">
    <source>
        <dbReference type="Proteomes" id="UP000310017"/>
    </source>
</evidence>
<dbReference type="InterPro" id="IPR016181">
    <property type="entry name" value="Acyl_CoA_acyltransferase"/>
</dbReference>
<organism evidence="2 3">
    <name type="scientific">Aggregatimonas sangjinii</name>
    <dbReference type="NCBI Taxonomy" id="2583587"/>
    <lineage>
        <taxon>Bacteria</taxon>
        <taxon>Pseudomonadati</taxon>
        <taxon>Bacteroidota</taxon>
        <taxon>Flavobacteriia</taxon>
        <taxon>Flavobacteriales</taxon>
        <taxon>Flavobacteriaceae</taxon>
        <taxon>Aggregatimonas</taxon>
    </lineage>
</organism>
<dbReference type="KEGG" id="asag:FGM00_06770"/>
<dbReference type="GO" id="GO:0016747">
    <property type="term" value="F:acyltransferase activity, transferring groups other than amino-acyl groups"/>
    <property type="evidence" value="ECO:0007669"/>
    <property type="project" value="InterPro"/>
</dbReference>
<gene>
    <name evidence="2" type="ORF">FGM00_06770</name>
</gene>
<accession>A0A5B7SMB8</accession>
<feature type="domain" description="N-acetyltransferase" evidence="1">
    <location>
        <begin position="7"/>
        <end position="144"/>
    </location>
</feature>
<evidence type="ECO:0000259" key="1">
    <source>
        <dbReference type="PROSITE" id="PS51186"/>
    </source>
</evidence>
<dbReference type="Pfam" id="PF13508">
    <property type="entry name" value="Acetyltransf_7"/>
    <property type="match status" value="1"/>
</dbReference>
<keyword evidence="2" id="KW-0808">Transferase</keyword>
<dbReference type="EMBL" id="CP040710">
    <property type="protein sequence ID" value="QCW99814.1"/>
    <property type="molecule type" value="Genomic_DNA"/>
</dbReference>
<name>A0A5B7SMB8_9FLAO</name>
<evidence type="ECO:0000313" key="2">
    <source>
        <dbReference type="EMBL" id="QCW99814.1"/>
    </source>
</evidence>
<reference evidence="2 3" key="1">
    <citation type="submission" date="2019-05" db="EMBL/GenBank/DDBJ databases">
        <title>Genome sequencing of F202Z8.</title>
        <authorList>
            <person name="Kwon Y.M."/>
        </authorList>
    </citation>
    <scope>NUCLEOTIDE SEQUENCE [LARGE SCALE GENOMIC DNA]</scope>
    <source>
        <strain evidence="2 3">F202Z8</strain>
    </source>
</reference>
<dbReference type="RefSeq" id="WP_138852166.1">
    <property type="nucleotide sequence ID" value="NZ_CP040710.1"/>
</dbReference>
<dbReference type="OrthoDB" id="9789603at2"/>
<proteinExistence type="predicted"/>
<dbReference type="CDD" id="cd04301">
    <property type="entry name" value="NAT_SF"/>
    <property type="match status" value="1"/>
</dbReference>
<dbReference type="PROSITE" id="PS51186">
    <property type="entry name" value="GNAT"/>
    <property type="match status" value="1"/>
</dbReference>
<dbReference type="AlphaFoldDB" id="A0A5B7SMB8"/>
<dbReference type="InterPro" id="IPR000182">
    <property type="entry name" value="GNAT_dom"/>
</dbReference>
<dbReference type="Gene3D" id="3.40.630.30">
    <property type="match status" value="1"/>
</dbReference>
<keyword evidence="3" id="KW-1185">Reference proteome</keyword>
<dbReference type="SUPFAM" id="SSF55729">
    <property type="entry name" value="Acyl-CoA N-acyltransferases (Nat)"/>
    <property type="match status" value="1"/>
</dbReference>
<dbReference type="Proteomes" id="UP000310017">
    <property type="component" value="Chromosome"/>
</dbReference>